<dbReference type="InterPro" id="IPR032675">
    <property type="entry name" value="LRR_dom_sf"/>
</dbReference>
<feature type="domain" description="COI1 F-box" evidence="1">
    <location>
        <begin position="13"/>
        <end position="51"/>
    </location>
</feature>
<dbReference type="InterPro" id="IPR006553">
    <property type="entry name" value="Leu-rich_rpt_Cys-con_subtyp"/>
</dbReference>
<name>A0AAV6JY52_9ERIC</name>
<proteinExistence type="predicted"/>
<comment type="caution">
    <text evidence="2">The sequence shown here is derived from an EMBL/GenBank/DDBJ whole genome shotgun (WGS) entry which is preliminary data.</text>
</comment>
<gene>
    <name evidence="2" type="ORF">RHGRI_017536</name>
</gene>
<dbReference type="Pfam" id="PF18511">
    <property type="entry name" value="F-box_5"/>
    <property type="match status" value="1"/>
</dbReference>
<dbReference type="Gene3D" id="3.80.10.10">
    <property type="entry name" value="Ribonuclease Inhibitor"/>
    <property type="match status" value="1"/>
</dbReference>
<dbReference type="InterPro" id="IPR036047">
    <property type="entry name" value="F-box-like_dom_sf"/>
</dbReference>
<dbReference type="SMART" id="SM00367">
    <property type="entry name" value="LRR_CC"/>
    <property type="match status" value="2"/>
</dbReference>
<dbReference type="CDD" id="cd22159">
    <property type="entry name" value="F-box_AtTIR1-like"/>
    <property type="match status" value="1"/>
</dbReference>
<evidence type="ECO:0000313" key="3">
    <source>
        <dbReference type="Proteomes" id="UP000823749"/>
    </source>
</evidence>
<dbReference type="SUPFAM" id="SSF81383">
    <property type="entry name" value="F-box domain"/>
    <property type="match status" value="1"/>
</dbReference>
<keyword evidence="3" id="KW-1185">Reference proteome</keyword>
<dbReference type="GO" id="GO:0019005">
    <property type="term" value="C:SCF ubiquitin ligase complex"/>
    <property type="evidence" value="ECO:0007669"/>
    <property type="project" value="TreeGrafter"/>
</dbReference>
<dbReference type="InterPro" id="IPR041567">
    <property type="entry name" value="COI1_F-box"/>
</dbReference>
<dbReference type="SUPFAM" id="SSF52047">
    <property type="entry name" value="RNI-like"/>
    <property type="match status" value="1"/>
</dbReference>
<dbReference type="GO" id="GO:0005634">
    <property type="term" value="C:nucleus"/>
    <property type="evidence" value="ECO:0007669"/>
    <property type="project" value="TreeGrafter"/>
</dbReference>
<evidence type="ECO:0000313" key="2">
    <source>
        <dbReference type="EMBL" id="KAG5545101.1"/>
    </source>
</evidence>
<evidence type="ECO:0000259" key="1">
    <source>
        <dbReference type="Pfam" id="PF18511"/>
    </source>
</evidence>
<dbReference type="AlphaFoldDB" id="A0AAV6JY52"/>
<dbReference type="EMBL" id="JACTNZ010000006">
    <property type="protein sequence ID" value="KAG5545101.1"/>
    <property type="molecule type" value="Genomic_DNA"/>
</dbReference>
<dbReference type="Gene3D" id="1.20.1280.50">
    <property type="match status" value="1"/>
</dbReference>
<accession>A0AAV6JY52</accession>
<organism evidence="2 3">
    <name type="scientific">Rhododendron griersonianum</name>
    <dbReference type="NCBI Taxonomy" id="479676"/>
    <lineage>
        <taxon>Eukaryota</taxon>
        <taxon>Viridiplantae</taxon>
        <taxon>Streptophyta</taxon>
        <taxon>Embryophyta</taxon>
        <taxon>Tracheophyta</taxon>
        <taxon>Spermatophyta</taxon>
        <taxon>Magnoliopsida</taxon>
        <taxon>eudicotyledons</taxon>
        <taxon>Gunneridae</taxon>
        <taxon>Pentapetalae</taxon>
        <taxon>asterids</taxon>
        <taxon>Ericales</taxon>
        <taxon>Ericaceae</taxon>
        <taxon>Ericoideae</taxon>
        <taxon>Rhodoreae</taxon>
        <taxon>Rhododendron</taxon>
    </lineage>
</organism>
<protein>
    <recommendedName>
        <fullName evidence="1">COI1 F-box domain-containing protein</fullName>
    </recommendedName>
</protein>
<reference evidence="2 3" key="1">
    <citation type="submission" date="2020-08" db="EMBL/GenBank/DDBJ databases">
        <title>Plant Genome Project.</title>
        <authorList>
            <person name="Zhang R.-G."/>
        </authorList>
    </citation>
    <scope>NUCLEOTIDE SEQUENCE [LARGE SCALE GENOMIC DNA]</scope>
    <source>
        <strain evidence="2">WSP0</strain>
        <tissue evidence="2">Leaf</tissue>
    </source>
</reference>
<dbReference type="PANTHER" id="PTHR13318">
    <property type="entry name" value="PARTNER OF PAIRED, ISOFORM B-RELATED"/>
    <property type="match status" value="1"/>
</dbReference>
<sequence length="739" mass="83004">MAGKTLTTTTISDLPDVILSNILSAVSDTRSRNSAALVSHKWNLLERSTRSSLTLRANLRDLLLNLRDLLLLPTCFRHVTHLDLSLLSPWGHPLSTTDPSSATTSLLLRRAFPSVTSLTVYSRSPLTLQLLSPIWPHLTQIKLIRWHQRPQLLPQGADFAPLFENCHTISSLDLSSFYCWNDDVPIALQSNPNLAANLTQLNLLNPSFAEGFKSDEIKLITSSCPNLSQFLVACKFDHRYIGFVNDETLGFFASDCPKLSVLHLVDTSALSNPREELNDESLTAEDARFGAASLIDMFSGLPLLEELVLDVCRNVRECRVALEELNSKCPRLKSLKLGQFHGLCRANEPNLDSRLDGIALCHGLEALSIKNSADLTDLGLIAIARGCSRLVKFEVHGCRKITVRGMRTMVCLLRKTLVEVNISCCKNLGAASSLMALDPIQDRIQRLHIDCVWDSVEQFEAQEGVEYNFDLNKSEEEDGEMMMMMNQQSSGFGFGDFFNGRGYDDEGAKKQKKCKYSYDHNSSLTEGDASDNGNGFCGKAWEKLRFLSLWISVGELLSPLANSGLQNCPNLEEMRIKVEGDCREWSKPSERAFGLGHLSRYPKLKKMHLDCGDTIGFAHTAPSGQMDLSLWERFYLFGIRNLSLNELDYWPPQDRDVNQRSLSLPAAGLLAECITLRKLFIHGTAHEHFMMFLLRIPNLRDVQLREDYYPAPENDMSTEMRADSCSRFEDALNRRTIPE</sequence>
<dbReference type="PANTHER" id="PTHR13318:SF148">
    <property type="entry name" value="F-BOX PROTEIN MAX2"/>
    <property type="match status" value="1"/>
</dbReference>
<dbReference type="FunFam" id="1.20.1280.50:FF:000023">
    <property type="entry name" value="F-box/LRR-repeat protein 4"/>
    <property type="match status" value="1"/>
</dbReference>
<dbReference type="Proteomes" id="UP000823749">
    <property type="component" value="Chromosome 6"/>
</dbReference>
<dbReference type="GO" id="GO:0031146">
    <property type="term" value="P:SCF-dependent proteasomal ubiquitin-dependent protein catabolic process"/>
    <property type="evidence" value="ECO:0007669"/>
    <property type="project" value="TreeGrafter"/>
</dbReference>